<protein>
    <submittedName>
        <fullName evidence="4">Uncharacterized protein</fullName>
    </submittedName>
</protein>
<gene>
    <name evidence="4" type="ORF">AMON00008_LOCUS23995</name>
</gene>
<feature type="region of interest" description="Disordered" evidence="2">
    <location>
        <begin position="177"/>
        <end position="203"/>
    </location>
</feature>
<keyword evidence="3" id="KW-1133">Transmembrane helix</keyword>
<evidence type="ECO:0000313" key="4">
    <source>
        <dbReference type="EMBL" id="CAE4590543.1"/>
    </source>
</evidence>
<name>A0A7S4QQ68_9DINO</name>
<feature type="transmembrane region" description="Helical" evidence="3">
    <location>
        <begin position="404"/>
        <end position="425"/>
    </location>
</feature>
<organism evidence="4">
    <name type="scientific">Alexandrium monilatum</name>
    <dbReference type="NCBI Taxonomy" id="311494"/>
    <lineage>
        <taxon>Eukaryota</taxon>
        <taxon>Sar</taxon>
        <taxon>Alveolata</taxon>
        <taxon>Dinophyceae</taxon>
        <taxon>Gonyaulacales</taxon>
        <taxon>Pyrocystaceae</taxon>
        <taxon>Alexandrium</taxon>
    </lineage>
</organism>
<keyword evidence="3" id="KW-0812">Transmembrane</keyword>
<feature type="transmembrane region" description="Helical" evidence="3">
    <location>
        <begin position="270"/>
        <end position="290"/>
    </location>
</feature>
<feature type="compositionally biased region" description="Low complexity" evidence="2">
    <location>
        <begin position="177"/>
        <end position="187"/>
    </location>
</feature>
<feature type="coiled-coil region" evidence="1">
    <location>
        <begin position="475"/>
        <end position="502"/>
    </location>
</feature>
<reference evidence="4" key="1">
    <citation type="submission" date="2021-01" db="EMBL/GenBank/DDBJ databases">
        <authorList>
            <person name="Corre E."/>
            <person name="Pelletier E."/>
            <person name="Niang G."/>
            <person name="Scheremetjew M."/>
            <person name="Finn R."/>
            <person name="Kale V."/>
            <person name="Holt S."/>
            <person name="Cochrane G."/>
            <person name="Meng A."/>
            <person name="Brown T."/>
            <person name="Cohen L."/>
        </authorList>
    </citation>
    <scope>NUCLEOTIDE SEQUENCE</scope>
    <source>
        <strain evidence="4">CCMP3105</strain>
    </source>
</reference>
<sequence length="537" mass="58748">MELLGAGAGAAALNAYGYNRDAWMTDVQLDQIRNHQKQQILLSQASMFRDDVRETVKSSVSKQNSYVIVLSLVLNVMENVFICSALPPETPDFLRIAFLACAGSSVVYLMLAVGFTIWANHLAVTCQKDMLMNLVRLPIADVSMELRLRSGDETVEAFEEQSVSKVLRVPFVGALRSRTSSSSPSRGGSRRSRSEPPMQRTAHAPAVTAIELKKAHRNVYMQGLERRMAEWHMLGKYTIIFGYLGLSMLLHGLSYFSVAKIFVKGVSRKWSFWIVQFLITSLVCTMTFLFGGYIKADACLRVLGAILELGGQASMFVAVRVTDEVSRLWSASACFIFHLLLNLLILHDHASSSTREQQLRNGKRPALPSDDLAPLLTSSTDSTPAGVSSGEEDVHSRNQRRRRVAAVGSIGVALAWALSAGWSVARTVKVISTNSTGTGAPTHAPTPTPQLGVYYKRRLAETDGAGASAALSESILRVRRELVRAKLQRRELEQRVAHLEEAVLGDGDKGGEAMLADTIDALVRRIDAAGASEEALR</sequence>
<keyword evidence="3" id="KW-0472">Membrane</keyword>
<feature type="transmembrane region" description="Helical" evidence="3">
    <location>
        <begin position="93"/>
        <end position="118"/>
    </location>
</feature>
<evidence type="ECO:0000256" key="2">
    <source>
        <dbReference type="SAM" id="MobiDB-lite"/>
    </source>
</evidence>
<evidence type="ECO:0000256" key="3">
    <source>
        <dbReference type="SAM" id="Phobius"/>
    </source>
</evidence>
<proteinExistence type="predicted"/>
<evidence type="ECO:0000256" key="1">
    <source>
        <dbReference type="SAM" id="Coils"/>
    </source>
</evidence>
<keyword evidence="1" id="KW-0175">Coiled coil</keyword>
<feature type="transmembrane region" description="Helical" evidence="3">
    <location>
        <begin position="237"/>
        <end position="258"/>
    </location>
</feature>
<feature type="transmembrane region" description="Helical" evidence="3">
    <location>
        <begin position="66"/>
        <end position="87"/>
    </location>
</feature>
<dbReference type="EMBL" id="HBNR01034974">
    <property type="protein sequence ID" value="CAE4590543.1"/>
    <property type="molecule type" value="Transcribed_RNA"/>
</dbReference>
<dbReference type="AlphaFoldDB" id="A0A7S4QQ68"/>
<accession>A0A7S4QQ68</accession>
<feature type="region of interest" description="Disordered" evidence="2">
    <location>
        <begin position="378"/>
        <end position="400"/>
    </location>
</feature>